<comment type="caution">
    <text evidence="6">Lacks conserved residue(s) required for the propagation of feature annotation.</text>
</comment>
<dbReference type="GO" id="GO:0004239">
    <property type="term" value="F:initiator methionyl aminopeptidase activity"/>
    <property type="evidence" value="ECO:0007669"/>
    <property type="project" value="UniProtKB-UniRule"/>
</dbReference>
<evidence type="ECO:0000259" key="8">
    <source>
        <dbReference type="Pfam" id="PF00557"/>
    </source>
</evidence>
<dbReference type="PRINTS" id="PR00599">
    <property type="entry name" value="MAPEPTIDASE"/>
</dbReference>
<accession>A0A0K8PBA9</accession>
<keyword evidence="5 6" id="KW-0378">Hydrolase</keyword>
<dbReference type="Gene3D" id="3.90.230.10">
    <property type="entry name" value="Creatinase/methionine aminopeptidase superfamily"/>
    <property type="match status" value="1"/>
</dbReference>
<gene>
    <name evidence="6" type="primary">map</name>
    <name evidence="9" type="ORF">ATC1_12335</name>
</gene>
<comment type="function">
    <text evidence="1 6">Removes the N-terminal methionine from nascent proteins. The N-terminal methionine is often cleaved when the second residue in the primary sequence is small and uncharged (Met-Ala-, Cys, Gly, Pro, Ser, Thr, or Val). Requires deformylation of the N(alpha)-formylated initiator methionine before it can be hydrolyzed.</text>
</comment>
<comment type="cofactor">
    <cofactor evidence="6">
        <name>Co(2+)</name>
        <dbReference type="ChEBI" id="CHEBI:48828"/>
    </cofactor>
    <cofactor evidence="6">
        <name>Zn(2+)</name>
        <dbReference type="ChEBI" id="CHEBI:29105"/>
    </cofactor>
    <cofactor evidence="6">
        <name>Mn(2+)</name>
        <dbReference type="ChEBI" id="CHEBI:29035"/>
    </cofactor>
    <cofactor evidence="6">
        <name>Fe(2+)</name>
        <dbReference type="ChEBI" id="CHEBI:29033"/>
    </cofactor>
    <text evidence="6">Binds 2 divalent metal cations per subunit. Has a high-affinity and a low affinity metal-binding site. The true nature of the physiological cofactor is under debate. The enzyme is active with cobalt, zinc, manganese or divalent iron ions. Most likely, methionine aminopeptidases function as mononuclear Fe(2+)-metalloproteases under physiological conditions, and the catalytically relevant metal-binding site has been assigned to the histidine-containing high-affinity site.</text>
</comment>
<evidence type="ECO:0000256" key="7">
    <source>
        <dbReference type="RuleBase" id="RU003653"/>
    </source>
</evidence>
<dbReference type="AlphaFoldDB" id="A0A0K8PBA9"/>
<dbReference type="GO" id="GO:0005829">
    <property type="term" value="C:cytosol"/>
    <property type="evidence" value="ECO:0007669"/>
    <property type="project" value="TreeGrafter"/>
</dbReference>
<dbReference type="InterPro" id="IPR000994">
    <property type="entry name" value="Pept_M24"/>
</dbReference>
<evidence type="ECO:0000256" key="2">
    <source>
        <dbReference type="ARBA" id="ARBA00022438"/>
    </source>
</evidence>
<evidence type="ECO:0000256" key="5">
    <source>
        <dbReference type="ARBA" id="ARBA00022801"/>
    </source>
</evidence>
<dbReference type="EC" id="3.4.11.18" evidence="6 7"/>
<dbReference type="PATRIC" id="fig|1678840.3.peg.896"/>
<feature type="binding site" evidence="6">
    <location>
        <position position="85"/>
    </location>
    <ligand>
        <name>substrate</name>
    </ligand>
</feature>
<keyword evidence="4 6" id="KW-0479">Metal-binding</keyword>
<dbReference type="Pfam" id="PF00557">
    <property type="entry name" value="Peptidase_M24"/>
    <property type="match status" value="1"/>
</dbReference>
<dbReference type="InterPro" id="IPR001714">
    <property type="entry name" value="Pept_M24_MAP"/>
</dbReference>
<dbReference type="InterPro" id="IPR002467">
    <property type="entry name" value="Pept_M24A_MAP1"/>
</dbReference>
<protein>
    <recommendedName>
        <fullName evidence="6 7">Methionine aminopeptidase</fullName>
        <shortName evidence="6">MAP</shortName>
        <shortName evidence="6">MetAP</shortName>
        <ecNumber evidence="6 7">3.4.11.18</ecNumber>
    </recommendedName>
    <alternativeName>
        <fullName evidence="6">Peptidase M</fullName>
    </alternativeName>
</protein>
<reference evidence="9" key="1">
    <citation type="journal article" date="2015" name="Genome Announc.">
        <title>Draft Genome Sequence of Anaerolineae Strain TC1, a Novel Isolate from a Methanogenic Wastewater Treatment System.</title>
        <authorList>
            <person name="Matsuura N."/>
            <person name="Tourlousse D.M."/>
            <person name="Sun L."/>
            <person name="Toyonaga M."/>
            <person name="Kuroda K."/>
            <person name="Ohashi A."/>
            <person name="Cruz R."/>
            <person name="Yamaguchi T."/>
            <person name="Sekiguchi Y."/>
        </authorList>
    </citation>
    <scope>NUCLEOTIDE SEQUENCE [LARGE SCALE GENOMIC DNA]</scope>
    <source>
        <strain evidence="9">TC1</strain>
    </source>
</reference>
<dbReference type="InterPro" id="IPR036005">
    <property type="entry name" value="Creatinase/aminopeptidase-like"/>
</dbReference>
<feature type="binding site" evidence="6">
    <location>
        <position position="177"/>
    </location>
    <ligand>
        <name>a divalent metal cation</name>
        <dbReference type="ChEBI" id="CHEBI:60240"/>
        <label>2</label>
        <note>catalytic</note>
    </ligand>
</feature>
<name>A0A0K8PBA9_9CHLR</name>
<keyword evidence="10" id="KW-1185">Reference proteome</keyword>
<comment type="catalytic activity">
    <reaction evidence="6 7">
        <text>Release of N-terminal amino acids, preferentially methionine, from peptides and arylamides.</text>
        <dbReference type="EC" id="3.4.11.18"/>
    </reaction>
</comment>
<evidence type="ECO:0000256" key="4">
    <source>
        <dbReference type="ARBA" id="ARBA00022723"/>
    </source>
</evidence>
<dbReference type="GO" id="GO:0046872">
    <property type="term" value="F:metal ion binding"/>
    <property type="evidence" value="ECO:0007669"/>
    <property type="project" value="UniProtKB-UniRule"/>
</dbReference>
<dbReference type="PANTHER" id="PTHR43330">
    <property type="entry name" value="METHIONINE AMINOPEPTIDASE"/>
    <property type="match status" value="1"/>
</dbReference>
<dbReference type="EMBL" id="DF968180">
    <property type="protein sequence ID" value="GAP39799.1"/>
    <property type="molecule type" value="Genomic_DNA"/>
</dbReference>
<feature type="binding site" evidence="6">
    <location>
        <position position="210"/>
    </location>
    <ligand>
        <name>a divalent metal cation</name>
        <dbReference type="ChEBI" id="CHEBI:60240"/>
        <label>2</label>
        <note>catalytic</note>
    </ligand>
</feature>
<evidence type="ECO:0000313" key="9">
    <source>
        <dbReference type="EMBL" id="GAP39799.1"/>
    </source>
</evidence>
<dbReference type="GO" id="GO:0070006">
    <property type="term" value="F:metalloaminopeptidase activity"/>
    <property type="evidence" value="ECO:0007669"/>
    <property type="project" value="UniProtKB-UniRule"/>
</dbReference>
<dbReference type="Proteomes" id="UP000053370">
    <property type="component" value="Unassembled WGS sequence"/>
</dbReference>
<proteinExistence type="inferred from homology"/>
<organism evidence="9">
    <name type="scientific">Flexilinea flocculi</name>
    <dbReference type="NCBI Taxonomy" id="1678840"/>
    <lineage>
        <taxon>Bacteria</taxon>
        <taxon>Bacillati</taxon>
        <taxon>Chloroflexota</taxon>
        <taxon>Anaerolineae</taxon>
        <taxon>Anaerolineales</taxon>
        <taxon>Anaerolineaceae</taxon>
        <taxon>Flexilinea</taxon>
    </lineage>
</organism>
<sequence length="273" mass="29171">MSWERQVSIKSGEELKLMREAGKINAEALKAASEACVAGASTWDVNAAAERVLDSYHVISPFKGVPGPIPFPASTCVSVNHVLVHGIPSKKMILREGDIVSVDCGTIYQGFVADSAFTIGVGKISEEAQHLLEVTEESLYVGIQKMVSGNYTGDVSASIQQFVENHGLYVTKQYTGHGVGRRMWEAPQVPNYGTAGQGLLLKPGITIAIEPMVLIGSDATKVLSDGWAVSSERMSLTAHFEHTVAVTDNGPMITTLLENGEAPVSMKKRGVLS</sequence>
<dbReference type="GO" id="GO:0006508">
    <property type="term" value="P:proteolysis"/>
    <property type="evidence" value="ECO:0007669"/>
    <property type="project" value="UniProtKB-KW"/>
</dbReference>
<feature type="domain" description="Peptidase M24" evidence="8">
    <location>
        <begin position="17"/>
        <end position="248"/>
    </location>
</feature>
<dbReference type="HAMAP" id="MF_01974">
    <property type="entry name" value="MetAP_1"/>
    <property type="match status" value="1"/>
</dbReference>
<keyword evidence="2 6" id="KW-0031">Aminopeptidase</keyword>
<dbReference type="NCBIfam" id="TIGR00500">
    <property type="entry name" value="met_pdase_I"/>
    <property type="match status" value="1"/>
</dbReference>
<feature type="binding site" evidence="6">
    <location>
        <position position="241"/>
    </location>
    <ligand>
        <name>a divalent metal cation</name>
        <dbReference type="ChEBI" id="CHEBI:60240"/>
        <label>1</label>
    </ligand>
</feature>
<dbReference type="STRING" id="1678840.ATC1_12335"/>
<evidence type="ECO:0000256" key="3">
    <source>
        <dbReference type="ARBA" id="ARBA00022670"/>
    </source>
</evidence>
<feature type="binding site" evidence="6">
    <location>
        <position position="103"/>
    </location>
    <ligand>
        <name>a divalent metal cation</name>
        <dbReference type="ChEBI" id="CHEBI:60240"/>
        <label>1</label>
    </ligand>
</feature>
<dbReference type="RefSeq" id="WP_062278529.1">
    <property type="nucleotide sequence ID" value="NZ_DF968180.1"/>
</dbReference>
<keyword evidence="3 6" id="KW-0645">Protease</keyword>
<feature type="binding site" evidence="6">
    <location>
        <position position="241"/>
    </location>
    <ligand>
        <name>a divalent metal cation</name>
        <dbReference type="ChEBI" id="CHEBI:60240"/>
        <label>2</label>
        <note>catalytic</note>
    </ligand>
</feature>
<evidence type="ECO:0000256" key="1">
    <source>
        <dbReference type="ARBA" id="ARBA00002521"/>
    </source>
</evidence>
<comment type="subunit">
    <text evidence="6">Monomer.</text>
</comment>
<evidence type="ECO:0000313" key="10">
    <source>
        <dbReference type="Proteomes" id="UP000053370"/>
    </source>
</evidence>
<evidence type="ECO:0000256" key="6">
    <source>
        <dbReference type="HAMAP-Rule" id="MF_01974"/>
    </source>
</evidence>
<dbReference type="OrthoDB" id="9802055at2"/>
<dbReference type="CDD" id="cd01086">
    <property type="entry name" value="MetAP1"/>
    <property type="match status" value="1"/>
</dbReference>
<dbReference type="SUPFAM" id="SSF55920">
    <property type="entry name" value="Creatinase/aminopeptidase"/>
    <property type="match status" value="1"/>
</dbReference>
<dbReference type="PANTHER" id="PTHR43330:SF27">
    <property type="entry name" value="METHIONINE AMINOPEPTIDASE"/>
    <property type="match status" value="1"/>
</dbReference>
<comment type="similarity">
    <text evidence="6">Belongs to the peptidase M24A family. Methionine aminopeptidase type 1 subfamily.</text>
</comment>
<feature type="binding site" evidence="6">
    <location>
        <position position="114"/>
    </location>
    <ligand>
        <name>a divalent metal cation</name>
        <dbReference type="ChEBI" id="CHEBI:60240"/>
        <label>2</label>
        <note>catalytic</note>
    </ligand>
</feature>
<feature type="binding site" evidence="6">
    <location>
        <position position="114"/>
    </location>
    <ligand>
        <name>a divalent metal cation</name>
        <dbReference type="ChEBI" id="CHEBI:60240"/>
        <label>1</label>
    </ligand>
</feature>